<evidence type="ECO:0000313" key="1">
    <source>
        <dbReference type="EMBL" id="OGD78596.1"/>
    </source>
</evidence>
<sequence>MNTEKKLRCVVSGSFAKFKPEIDRAIDQLTDLGVMVLAPDKGWLYKPPTRLYFPEDKQFRPLPSEVGMSVRQIEDSFLLALSRSDFVYVVNPGGHVGETVSMEMGFALALGIPVYLQEPVDLSLDLDPVWQETMKSLEVIPIEKLVGEVN</sequence>
<comment type="caution">
    <text evidence="1">The sequence shown here is derived from an EMBL/GenBank/DDBJ whole genome shotgun (WGS) entry which is preliminary data.</text>
</comment>
<evidence type="ECO:0008006" key="3">
    <source>
        <dbReference type="Google" id="ProtNLM"/>
    </source>
</evidence>
<organism evidence="1 2">
    <name type="scientific">Candidatus Collierbacteria bacterium RIFOXYB1_FULL_49_13</name>
    <dbReference type="NCBI Taxonomy" id="1817728"/>
    <lineage>
        <taxon>Bacteria</taxon>
        <taxon>Candidatus Collieribacteriota</taxon>
    </lineage>
</organism>
<proteinExistence type="predicted"/>
<gene>
    <name evidence="1" type="ORF">A2368_04365</name>
</gene>
<evidence type="ECO:0000313" key="2">
    <source>
        <dbReference type="Proteomes" id="UP000176682"/>
    </source>
</evidence>
<dbReference type="Proteomes" id="UP000176682">
    <property type="component" value="Unassembled WGS sequence"/>
</dbReference>
<accession>A0A1F5FG56</accession>
<dbReference type="AlphaFoldDB" id="A0A1F5FG56"/>
<protein>
    <recommendedName>
        <fullName evidence="3">MazG nucleotide pyrophosphohydrolase</fullName>
    </recommendedName>
</protein>
<name>A0A1F5FG56_9BACT</name>
<reference evidence="1 2" key="1">
    <citation type="journal article" date="2016" name="Nat. Commun.">
        <title>Thousands of microbial genomes shed light on interconnected biogeochemical processes in an aquifer system.</title>
        <authorList>
            <person name="Anantharaman K."/>
            <person name="Brown C.T."/>
            <person name="Hug L.A."/>
            <person name="Sharon I."/>
            <person name="Castelle C.J."/>
            <person name="Probst A.J."/>
            <person name="Thomas B.C."/>
            <person name="Singh A."/>
            <person name="Wilkins M.J."/>
            <person name="Karaoz U."/>
            <person name="Brodie E.L."/>
            <person name="Williams K.H."/>
            <person name="Hubbard S.S."/>
            <person name="Banfield J.F."/>
        </authorList>
    </citation>
    <scope>NUCLEOTIDE SEQUENCE [LARGE SCALE GENOMIC DNA]</scope>
</reference>
<dbReference type="EMBL" id="MFAM01000041">
    <property type="protein sequence ID" value="OGD78596.1"/>
    <property type="molecule type" value="Genomic_DNA"/>
</dbReference>